<dbReference type="AlphaFoldDB" id="A0A0B7HPF1"/>
<evidence type="ECO:0000256" key="1">
    <source>
        <dbReference type="SAM" id="Phobius"/>
    </source>
</evidence>
<gene>
    <name evidence="2" type="ORF">CCAN12_800092</name>
</gene>
<dbReference type="Proteomes" id="UP000044026">
    <property type="component" value="Unassembled WGS sequence"/>
</dbReference>
<keyword evidence="1" id="KW-1133">Transmembrane helix</keyword>
<dbReference type="EMBL" id="CDOE01000079">
    <property type="protein sequence ID" value="CEN41170.1"/>
    <property type="molecule type" value="Genomic_DNA"/>
</dbReference>
<keyword evidence="1" id="KW-0812">Transmembrane</keyword>
<reference evidence="2 3" key="1">
    <citation type="submission" date="2015-01" db="EMBL/GenBank/DDBJ databases">
        <authorList>
            <person name="Xiang T."/>
            <person name="Song Y."/>
            <person name="Huang L."/>
            <person name="Wang B."/>
            <person name="Wu P."/>
        </authorList>
    </citation>
    <scope>NUCLEOTIDE SEQUENCE [LARGE SCALE GENOMIC DNA]</scope>
    <source>
        <strain evidence="2 3">Cc12</strain>
    </source>
</reference>
<evidence type="ECO:0000313" key="3">
    <source>
        <dbReference type="Proteomes" id="UP000044026"/>
    </source>
</evidence>
<feature type="transmembrane region" description="Helical" evidence="1">
    <location>
        <begin position="16"/>
        <end position="34"/>
    </location>
</feature>
<sequence>MPGRALKVLLIRDKGTFFNLFSFILNWVGSMLFFPKKMKGALWGGGYGSIFLCKQRKAQQ</sequence>
<organism evidence="2 3">
    <name type="scientific">Capnocytophaga canimorsus</name>
    <dbReference type="NCBI Taxonomy" id="28188"/>
    <lineage>
        <taxon>Bacteria</taxon>
        <taxon>Pseudomonadati</taxon>
        <taxon>Bacteroidota</taxon>
        <taxon>Flavobacteriia</taxon>
        <taxon>Flavobacteriales</taxon>
        <taxon>Flavobacteriaceae</taxon>
        <taxon>Capnocytophaga</taxon>
    </lineage>
</organism>
<protein>
    <submittedName>
        <fullName evidence="2">Uncharacterized protein</fullName>
    </submittedName>
</protein>
<evidence type="ECO:0000313" key="2">
    <source>
        <dbReference type="EMBL" id="CEN41170.1"/>
    </source>
</evidence>
<keyword evidence="1" id="KW-0472">Membrane</keyword>
<name>A0A0B7HPF1_9FLAO</name>
<proteinExistence type="predicted"/>
<accession>A0A0B7HPF1</accession>